<feature type="transmembrane region" description="Helical" evidence="7">
    <location>
        <begin position="426"/>
        <end position="447"/>
    </location>
</feature>
<evidence type="ECO:0000256" key="6">
    <source>
        <dbReference type="SAM" id="MobiDB-lite"/>
    </source>
</evidence>
<evidence type="ECO:0000256" key="1">
    <source>
        <dbReference type="ARBA" id="ARBA00004123"/>
    </source>
</evidence>
<dbReference type="PANTHER" id="PTHR31170">
    <property type="entry name" value="BNAC04G53230D PROTEIN"/>
    <property type="match status" value="1"/>
</dbReference>
<feature type="compositionally biased region" description="Basic residues" evidence="6">
    <location>
        <begin position="634"/>
        <end position="643"/>
    </location>
</feature>
<dbReference type="Gene3D" id="4.10.280.10">
    <property type="entry name" value="Helix-loop-helix DNA-binding domain"/>
    <property type="match status" value="1"/>
</dbReference>
<dbReference type="PROSITE" id="PS50888">
    <property type="entry name" value="BHLH"/>
    <property type="match status" value="1"/>
</dbReference>
<feature type="region of interest" description="Disordered" evidence="6">
    <location>
        <begin position="634"/>
        <end position="724"/>
    </location>
</feature>
<dbReference type="SMART" id="SM00353">
    <property type="entry name" value="HLH"/>
    <property type="match status" value="1"/>
</dbReference>
<keyword evidence="7" id="KW-0472">Membrane</keyword>
<reference evidence="9 10" key="1">
    <citation type="submission" date="2024-04" db="EMBL/GenBank/DDBJ databases">
        <title>The reference genome of an endangered Asteraceae, Deinandra increscens subsp. villosa, native to the Central Coast of California.</title>
        <authorList>
            <person name="Guilliams M."/>
            <person name="Hasenstab-Lehman K."/>
            <person name="Meyer R."/>
            <person name="Mcevoy S."/>
        </authorList>
    </citation>
    <scope>NUCLEOTIDE SEQUENCE [LARGE SCALE GENOMIC DNA]</scope>
    <source>
        <tissue evidence="9">Leaf</tissue>
    </source>
</reference>
<dbReference type="GO" id="GO:0003677">
    <property type="term" value="F:DNA binding"/>
    <property type="evidence" value="ECO:0007669"/>
    <property type="project" value="UniProtKB-KW"/>
</dbReference>
<keyword evidence="7" id="KW-0812">Transmembrane</keyword>
<keyword evidence="2" id="KW-0805">Transcription regulation</keyword>
<dbReference type="GO" id="GO:0006355">
    <property type="term" value="P:regulation of DNA-templated transcription"/>
    <property type="evidence" value="ECO:0007669"/>
    <property type="project" value="UniProtKB-ARBA"/>
</dbReference>
<gene>
    <name evidence="9" type="ORF">SSX86_014103</name>
</gene>
<dbReference type="GO" id="GO:0046983">
    <property type="term" value="F:protein dimerization activity"/>
    <property type="evidence" value="ECO:0007669"/>
    <property type="project" value="InterPro"/>
</dbReference>
<evidence type="ECO:0000256" key="5">
    <source>
        <dbReference type="ARBA" id="ARBA00023242"/>
    </source>
</evidence>
<evidence type="ECO:0000256" key="4">
    <source>
        <dbReference type="ARBA" id="ARBA00023163"/>
    </source>
</evidence>
<comment type="subcellular location">
    <subcellularLocation>
        <location evidence="1">Nucleus</location>
    </subcellularLocation>
</comment>
<dbReference type="SUPFAM" id="SSF47459">
    <property type="entry name" value="HLH, helix-loop-helix DNA-binding domain"/>
    <property type="match status" value="1"/>
</dbReference>
<accession>A0AAP0H1T6</accession>
<keyword evidence="4" id="KW-0804">Transcription</keyword>
<proteinExistence type="predicted"/>
<dbReference type="AlphaFoldDB" id="A0AAP0H1T6"/>
<dbReference type="EMBL" id="JBCNJP010000015">
    <property type="protein sequence ID" value="KAK9066780.1"/>
    <property type="molecule type" value="Genomic_DNA"/>
</dbReference>
<comment type="caution">
    <text evidence="9">The sequence shown here is derived from an EMBL/GenBank/DDBJ whole genome shotgun (WGS) entry which is preliminary data.</text>
</comment>
<dbReference type="Pfam" id="PF00010">
    <property type="entry name" value="HLH"/>
    <property type="match status" value="1"/>
</dbReference>
<dbReference type="InterPro" id="IPR036638">
    <property type="entry name" value="HLH_DNA-bd_sf"/>
</dbReference>
<dbReference type="InterPro" id="IPR011598">
    <property type="entry name" value="bHLH_dom"/>
</dbReference>
<evidence type="ECO:0000259" key="8">
    <source>
        <dbReference type="PROSITE" id="PS50888"/>
    </source>
</evidence>
<dbReference type="Proteomes" id="UP001408789">
    <property type="component" value="Unassembled WGS sequence"/>
</dbReference>
<dbReference type="Pfam" id="PF03140">
    <property type="entry name" value="DUF247"/>
    <property type="match status" value="1"/>
</dbReference>
<keyword evidence="5" id="KW-0539">Nucleus</keyword>
<keyword evidence="10" id="KW-1185">Reference proteome</keyword>
<dbReference type="InterPro" id="IPR004158">
    <property type="entry name" value="DUF247_pln"/>
</dbReference>
<evidence type="ECO:0000313" key="10">
    <source>
        <dbReference type="Proteomes" id="UP001408789"/>
    </source>
</evidence>
<evidence type="ECO:0000256" key="3">
    <source>
        <dbReference type="ARBA" id="ARBA00023125"/>
    </source>
</evidence>
<name>A0AAP0H1T6_9ASTR</name>
<keyword evidence="3" id="KW-0238">DNA-binding</keyword>
<evidence type="ECO:0000313" key="9">
    <source>
        <dbReference type="EMBL" id="KAK9066780.1"/>
    </source>
</evidence>
<feature type="compositionally biased region" description="Basic and acidic residues" evidence="6">
    <location>
        <begin position="702"/>
        <end position="712"/>
    </location>
</feature>
<dbReference type="GO" id="GO:0005634">
    <property type="term" value="C:nucleus"/>
    <property type="evidence" value="ECO:0007669"/>
    <property type="project" value="UniProtKB-SubCell"/>
</dbReference>
<evidence type="ECO:0000256" key="7">
    <source>
        <dbReference type="SAM" id="Phobius"/>
    </source>
</evidence>
<sequence>MATKLTRIPLKCIERFQYIARRATHTRIESRNLVRDPDLAALIQEKLNSELPTQTSNSSASIYRVPDRLRSVEPKAYEPNIVSIGPYHHGAAHLQAMEDTKWKFFHGLFNPGKPDRPNLNAVVNKLKEMEQEARGCYSEDLKISSKQFISMMLLDSCFIVELLRENDFSKNSVLIRRWMLPVLQRDLIMLENQLPMFVLNNVYELTCSSTCESAESENVGLKDLALQFFEPMIYKDTDSPKNGDFRVEGDSGSHFLELFRASICPTKVVHSEFLDKEPHMFRSVTELKESGVKLKKAEKCQPLDVSFKKGVLKIAPVSMDDYRFTLFRNMVAFEQCHFACKPHVTAYVFFLDRLINSAEDIELLHYNGVMQHTLGGNKQAARLVNRLCKEVAGAADDSYLRDVLWKINCYCNNGFNQKKAKLKHEYFYNVWVSLSTMAAVLIIYLTVLQTISGLPFGDRDEKTHLFGTGFWVSFAETFAIPKFIKMESYGNVFDEEWVNLGSMFFCDQDSNHFTDHGLFSSEHNHNGFNLETPATLFPSANESISSSSCIIDDQILAYTSDHDIKSNFCTYFSQESSNITMDGDTSNFLFLSQLFSDDSMEEIHCLKQDEEVTHLKRKYEILELPIAFEEGNIKKKNDKKKTRVSNDHNKNKKNLPPKKIQKKMTSLNKNEDEGEENRYNNVQSSSSCSSDEHDSNASQDLNGRETVTEKTRAGRGAATDPQSIYARKRRERINERLRTLQTLVPNGTKVDISTMLEEAVHYVKFLQLQINLLSSDDKWMYAPIAYNGVDMGLYKTLI</sequence>
<dbReference type="GO" id="GO:0048766">
    <property type="term" value="P:root hair initiation"/>
    <property type="evidence" value="ECO:0007669"/>
    <property type="project" value="UniProtKB-ARBA"/>
</dbReference>
<protein>
    <recommendedName>
        <fullName evidence="8">BHLH domain-containing protein</fullName>
    </recommendedName>
</protein>
<dbReference type="FunFam" id="4.10.280.10:FF:000022">
    <property type="entry name" value="Basic helix-loop-helix transcription factor"/>
    <property type="match status" value="1"/>
</dbReference>
<dbReference type="CDD" id="cd11454">
    <property type="entry name" value="bHLH_AtIND_like"/>
    <property type="match status" value="1"/>
</dbReference>
<organism evidence="9 10">
    <name type="scientific">Deinandra increscens subsp. villosa</name>
    <dbReference type="NCBI Taxonomy" id="3103831"/>
    <lineage>
        <taxon>Eukaryota</taxon>
        <taxon>Viridiplantae</taxon>
        <taxon>Streptophyta</taxon>
        <taxon>Embryophyta</taxon>
        <taxon>Tracheophyta</taxon>
        <taxon>Spermatophyta</taxon>
        <taxon>Magnoliopsida</taxon>
        <taxon>eudicotyledons</taxon>
        <taxon>Gunneridae</taxon>
        <taxon>Pentapetalae</taxon>
        <taxon>asterids</taxon>
        <taxon>campanulids</taxon>
        <taxon>Asterales</taxon>
        <taxon>Asteraceae</taxon>
        <taxon>Asteroideae</taxon>
        <taxon>Heliantheae alliance</taxon>
        <taxon>Madieae</taxon>
        <taxon>Madiinae</taxon>
        <taxon>Deinandra</taxon>
    </lineage>
</organism>
<keyword evidence="7" id="KW-1133">Transmembrane helix</keyword>
<evidence type="ECO:0000256" key="2">
    <source>
        <dbReference type="ARBA" id="ARBA00023015"/>
    </source>
</evidence>
<feature type="compositionally biased region" description="Basic residues" evidence="6">
    <location>
        <begin position="650"/>
        <end position="662"/>
    </location>
</feature>
<dbReference type="PANTHER" id="PTHR31170:SF21">
    <property type="match status" value="1"/>
</dbReference>
<feature type="domain" description="BHLH" evidence="8">
    <location>
        <begin position="717"/>
        <end position="766"/>
    </location>
</feature>